<keyword evidence="10" id="KW-0234">DNA repair</keyword>
<feature type="non-terminal residue" evidence="18">
    <location>
        <position position="970"/>
    </location>
</feature>
<dbReference type="AlphaFoldDB" id="A0A1G1VEM6"/>
<keyword evidence="2" id="KW-0540">Nuclease</keyword>
<keyword evidence="8 15" id="KW-0067">ATP-binding</keyword>
<dbReference type="Proteomes" id="UP000178659">
    <property type="component" value="Unassembled WGS sequence"/>
</dbReference>
<comment type="similarity">
    <text evidence="1">Belongs to the helicase family. UvrD subfamily.</text>
</comment>
<keyword evidence="5 15" id="KW-0378">Hydrolase</keyword>
<dbReference type="GO" id="GO:0005829">
    <property type="term" value="C:cytosol"/>
    <property type="evidence" value="ECO:0007669"/>
    <property type="project" value="TreeGrafter"/>
</dbReference>
<evidence type="ECO:0000256" key="15">
    <source>
        <dbReference type="PROSITE-ProRule" id="PRU00560"/>
    </source>
</evidence>
<evidence type="ECO:0000256" key="5">
    <source>
        <dbReference type="ARBA" id="ARBA00022801"/>
    </source>
</evidence>
<dbReference type="Gene3D" id="1.10.486.10">
    <property type="entry name" value="PCRA, domain 4"/>
    <property type="match status" value="1"/>
</dbReference>
<keyword evidence="7" id="KW-0269">Exonuclease</keyword>
<keyword evidence="9" id="KW-0238">DNA-binding</keyword>
<feature type="domain" description="UvrD-like helicase ATP-binding" evidence="16">
    <location>
        <begin position="6"/>
        <end position="307"/>
    </location>
</feature>
<proteinExistence type="inferred from homology"/>
<dbReference type="Gene3D" id="1.10.10.160">
    <property type="match status" value="1"/>
</dbReference>
<evidence type="ECO:0000256" key="13">
    <source>
        <dbReference type="ARBA" id="ARBA00034808"/>
    </source>
</evidence>
<evidence type="ECO:0000256" key="8">
    <source>
        <dbReference type="ARBA" id="ARBA00022840"/>
    </source>
</evidence>
<sequence length="970" mass="111025">MTDAGPSLNKEQKEAVEHGLGPLLIIAGAGTGKTTVVTQRIKHLITNNLAQPSEILALTFTEKAACEMEERIDQAMPYGYSQMWICTFHSFCDRVLRNEALQIGLDPRYRLMTEAESIRFFKQLLFEFKLKYFCPLGNPAKFISGMIQHFSRLKDEDVLPSEYVKWVNRQSKSKSKIDIETDKDKEKFQELAGAYEKYEELKAKGGKMDFSDLISNTLKLFRSRPNVLKQYQKQFKYILVDEFQDTNIAQNDLVKMLTGDKQNLTVVADDDQSIYKWRGAAVSNVMQFRTSFPRLKVVSLTTNYRSTQTILDYSYKLIQNNNPDRLEVRENINKKLIAASQDKGSVPEFLHVAKVEDEAEIVVKKILKLVKTENRNFSDFAILVRANNHSDPFVRAFSRLAVPYQFLGPGQLFHKEEVKELIAYLKVLYNFEDSVAFYKVLTMDIFGISGRDLAATINYAKKFNSSLFEAAEKVVKGDVLVDTDTKRKISVIVEMIHKHLKLVSKESAGQIAYYFLQDSGILKSMINPQTESDAKKVSNIAKFFDKLKSYETDNDDASVFAVVDWIDLSMDLGESPLANDTDWDKENAVNILTIHSSKGLEFPVVFVVNLVSQRFPTIERREQIPIPEELIKEVLPVGDYHLQEERRLFYVAVTRAKERLFLTAADYYGEGKREKKISQFVVEMLGQEAVVKYDKEIEQETEQLSFLNFAPMVLEKTNAPQLNTPRPVTYLSYSQIDTFNFCPLHYKMRYISKIPTSTSAALSFGNTLHITLKEFNDSIRRGQIIGKKELLGIYDKSWIKEGYQNKSHEREMKRKGESYLNAYLESDLFDPKNPPLALEEPFTFSLGNSLKVGGKIDRVNKTAKGIEIIDYKTTDYSSKDLPTAKELAKDLQLSFYALAAQHVKFPFLSKPQGEIILSLYLFDKGVKLSTTRTTEDLEVATSEILKTKEEIEKSDFSCKGGFWCKNCEYK</sequence>
<keyword evidence="3 15" id="KW-0547">Nucleotide-binding</keyword>
<protein>
    <recommendedName>
        <fullName evidence="13">DNA 3'-5' helicase</fullName>
        <ecNumber evidence="13">5.6.2.4</ecNumber>
    </recommendedName>
</protein>
<evidence type="ECO:0000313" key="19">
    <source>
        <dbReference type="Proteomes" id="UP000178659"/>
    </source>
</evidence>
<dbReference type="GO" id="GO:0003677">
    <property type="term" value="F:DNA binding"/>
    <property type="evidence" value="ECO:0007669"/>
    <property type="project" value="UniProtKB-KW"/>
</dbReference>
<dbReference type="EMBL" id="MHCC01000007">
    <property type="protein sequence ID" value="OGY13903.1"/>
    <property type="molecule type" value="Genomic_DNA"/>
</dbReference>
<feature type="domain" description="UvrD-like helicase C-terminal" evidence="17">
    <location>
        <begin position="308"/>
        <end position="599"/>
    </location>
</feature>
<evidence type="ECO:0000256" key="14">
    <source>
        <dbReference type="ARBA" id="ARBA00048988"/>
    </source>
</evidence>
<dbReference type="PANTHER" id="PTHR11070:SF48">
    <property type="entry name" value="ATP-DEPENDENT HELICASE_NUCLEASE SUBUNIT A"/>
    <property type="match status" value="1"/>
</dbReference>
<dbReference type="Pfam" id="PF12705">
    <property type="entry name" value="PDDEXK_1"/>
    <property type="match status" value="1"/>
</dbReference>
<dbReference type="InterPro" id="IPR013986">
    <property type="entry name" value="DExx_box_DNA_helicase_dom_sf"/>
</dbReference>
<dbReference type="Pfam" id="PF00580">
    <property type="entry name" value="UvrD-helicase"/>
    <property type="match status" value="1"/>
</dbReference>
<dbReference type="InterPro" id="IPR014017">
    <property type="entry name" value="DNA_helicase_UvrD-like_C"/>
</dbReference>
<dbReference type="Gene3D" id="3.40.50.300">
    <property type="entry name" value="P-loop containing nucleotide triphosphate hydrolases"/>
    <property type="match status" value="2"/>
</dbReference>
<evidence type="ECO:0000256" key="12">
    <source>
        <dbReference type="ARBA" id="ARBA00034617"/>
    </source>
</evidence>
<dbReference type="InterPro" id="IPR027417">
    <property type="entry name" value="P-loop_NTPase"/>
</dbReference>
<organism evidence="18 19">
    <name type="scientific">Candidatus Blackburnbacteria bacterium RIFCSPLOWO2_01_FULL_40_20</name>
    <dbReference type="NCBI Taxonomy" id="1797519"/>
    <lineage>
        <taxon>Bacteria</taxon>
        <taxon>Candidatus Blackburniibacteriota</taxon>
    </lineage>
</organism>
<keyword evidence="11" id="KW-0413">Isomerase</keyword>
<evidence type="ECO:0000256" key="2">
    <source>
        <dbReference type="ARBA" id="ARBA00022722"/>
    </source>
</evidence>
<keyword evidence="4" id="KW-0227">DNA damage</keyword>
<evidence type="ECO:0000256" key="10">
    <source>
        <dbReference type="ARBA" id="ARBA00023204"/>
    </source>
</evidence>
<dbReference type="EC" id="5.6.2.4" evidence="13"/>
<dbReference type="GO" id="GO:0005524">
    <property type="term" value="F:ATP binding"/>
    <property type="evidence" value="ECO:0007669"/>
    <property type="project" value="UniProtKB-UniRule"/>
</dbReference>
<dbReference type="SUPFAM" id="SSF52540">
    <property type="entry name" value="P-loop containing nucleoside triphosphate hydrolases"/>
    <property type="match status" value="1"/>
</dbReference>
<keyword evidence="6 15" id="KW-0347">Helicase</keyword>
<evidence type="ECO:0000256" key="4">
    <source>
        <dbReference type="ARBA" id="ARBA00022763"/>
    </source>
</evidence>
<comment type="catalytic activity">
    <reaction evidence="14">
        <text>ATP + H2O = ADP + phosphate + H(+)</text>
        <dbReference type="Rhea" id="RHEA:13065"/>
        <dbReference type="ChEBI" id="CHEBI:15377"/>
        <dbReference type="ChEBI" id="CHEBI:15378"/>
        <dbReference type="ChEBI" id="CHEBI:30616"/>
        <dbReference type="ChEBI" id="CHEBI:43474"/>
        <dbReference type="ChEBI" id="CHEBI:456216"/>
        <dbReference type="EC" id="5.6.2.4"/>
    </reaction>
</comment>
<dbReference type="PROSITE" id="PS51198">
    <property type="entry name" value="UVRD_HELICASE_ATP_BIND"/>
    <property type="match status" value="1"/>
</dbReference>
<dbReference type="InterPro" id="IPR011335">
    <property type="entry name" value="Restrct_endonuc-II-like"/>
</dbReference>
<gene>
    <name evidence="18" type="ORF">A3A77_01240</name>
</gene>
<comment type="caution">
    <text evidence="18">The sequence shown here is derived from an EMBL/GenBank/DDBJ whole genome shotgun (WGS) entry which is preliminary data.</text>
</comment>
<dbReference type="GO" id="GO:0043138">
    <property type="term" value="F:3'-5' DNA helicase activity"/>
    <property type="evidence" value="ECO:0007669"/>
    <property type="project" value="UniProtKB-EC"/>
</dbReference>
<evidence type="ECO:0000256" key="6">
    <source>
        <dbReference type="ARBA" id="ARBA00022806"/>
    </source>
</evidence>
<evidence type="ECO:0000259" key="16">
    <source>
        <dbReference type="PROSITE" id="PS51198"/>
    </source>
</evidence>
<evidence type="ECO:0000256" key="11">
    <source>
        <dbReference type="ARBA" id="ARBA00023235"/>
    </source>
</evidence>
<accession>A0A1G1VEM6</accession>
<dbReference type="InterPro" id="IPR011604">
    <property type="entry name" value="PDDEXK-like_dom_sf"/>
</dbReference>
<dbReference type="InterPro" id="IPR000212">
    <property type="entry name" value="DNA_helicase_UvrD/REP"/>
</dbReference>
<dbReference type="Pfam" id="PF13361">
    <property type="entry name" value="UvrD_C"/>
    <property type="match status" value="1"/>
</dbReference>
<comment type="catalytic activity">
    <reaction evidence="12">
        <text>Couples ATP hydrolysis with the unwinding of duplex DNA by translocating in the 3'-5' direction.</text>
        <dbReference type="EC" id="5.6.2.4"/>
    </reaction>
</comment>
<dbReference type="GO" id="GO:0004527">
    <property type="term" value="F:exonuclease activity"/>
    <property type="evidence" value="ECO:0007669"/>
    <property type="project" value="UniProtKB-KW"/>
</dbReference>
<evidence type="ECO:0000256" key="3">
    <source>
        <dbReference type="ARBA" id="ARBA00022741"/>
    </source>
</evidence>
<feature type="binding site" evidence="15">
    <location>
        <begin position="27"/>
        <end position="34"/>
    </location>
    <ligand>
        <name>ATP</name>
        <dbReference type="ChEBI" id="CHEBI:30616"/>
    </ligand>
</feature>
<dbReference type="GO" id="GO:0000725">
    <property type="term" value="P:recombinational repair"/>
    <property type="evidence" value="ECO:0007669"/>
    <property type="project" value="TreeGrafter"/>
</dbReference>
<reference evidence="18 19" key="1">
    <citation type="journal article" date="2016" name="Nat. Commun.">
        <title>Thousands of microbial genomes shed light on interconnected biogeochemical processes in an aquifer system.</title>
        <authorList>
            <person name="Anantharaman K."/>
            <person name="Brown C.T."/>
            <person name="Hug L.A."/>
            <person name="Sharon I."/>
            <person name="Castelle C.J."/>
            <person name="Probst A.J."/>
            <person name="Thomas B.C."/>
            <person name="Singh A."/>
            <person name="Wilkins M.J."/>
            <person name="Karaoz U."/>
            <person name="Brodie E.L."/>
            <person name="Williams K.H."/>
            <person name="Hubbard S.S."/>
            <person name="Banfield J.F."/>
        </authorList>
    </citation>
    <scope>NUCLEOTIDE SEQUENCE [LARGE SCALE GENOMIC DNA]</scope>
</reference>
<evidence type="ECO:0000313" key="18">
    <source>
        <dbReference type="EMBL" id="OGY13903.1"/>
    </source>
</evidence>
<name>A0A1G1VEM6_9BACT</name>
<dbReference type="CDD" id="cd17932">
    <property type="entry name" value="DEXQc_UvrD"/>
    <property type="match status" value="1"/>
</dbReference>
<dbReference type="SUPFAM" id="SSF52980">
    <property type="entry name" value="Restriction endonuclease-like"/>
    <property type="match status" value="1"/>
</dbReference>
<evidence type="ECO:0000256" key="9">
    <source>
        <dbReference type="ARBA" id="ARBA00023125"/>
    </source>
</evidence>
<dbReference type="PANTHER" id="PTHR11070">
    <property type="entry name" value="UVRD / RECB / PCRA DNA HELICASE FAMILY MEMBER"/>
    <property type="match status" value="1"/>
</dbReference>
<dbReference type="InterPro" id="IPR038726">
    <property type="entry name" value="PDDEXK_AddAB-type"/>
</dbReference>
<evidence type="ECO:0000259" key="17">
    <source>
        <dbReference type="PROSITE" id="PS51217"/>
    </source>
</evidence>
<dbReference type="PROSITE" id="PS51217">
    <property type="entry name" value="UVRD_HELICASE_CTER"/>
    <property type="match status" value="1"/>
</dbReference>
<dbReference type="InterPro" id="IPR014016">
    <property type="entry name" value="UvrD-like_ATP-bd"/>
</dbReference>
<dbReference type="Gene3D" id="3.90.320.10">
    <property type="match status" value="1"/>
</dbReference>
<evidence type="ECO:0000256" key="7">
    <source>
        <dbReference type="ARBA" id="ARBA00022839"/>
    </source>
</evidence>
<dbReference type="GO" id="GO:0033202">
    <property type="term" value="C:DNA helicase complex"/>
    <property type="evidence" value="ECO:0007669"/>
    <property type="project" value="TreeGrafter"/>
</dbReference>
<evidence type="ECO:0000256" key="1">
    <source>
        <dbReference type="ARBA" id="ARBA00009922"/>
    </source>
</evidence>